<dbReference type="InterPro" id="IPR001486">
    <property type="entry name" value="Hemoglobin_trunc"/>
</dbReference>
<dbReference type="AlphaFoldDB" id="D8PAF5"/>
<dbReference type="SUPFAM" id="SSF46458">
    <property type="entry name" value="Globin-like"/>
    <property type="match status" value="1"/>
</dbReference>
<sequence length="159" mass="16138">MVLKSVGIGAMVLSALAVLAGCADTGSLNGAGRPAAGATATKSLYDRLGGKPAITAVVDQFVANVAADGRINSRFATTDIPKLKGHLVDQVCGATGGPCSYRGRDMKSTHLGMQISSADFGALVQDLVAALDKFNVPAGEKGELLGLLGPMKKDIVEVP</sequence>
<dbReference type="eggNOG" id="COG2346">
    <property type="taxonomic scope" value="Bacteria"/>
</dbReference>
<dbReference type="STRING" id="330214.NIDE0437"/>
<protein>
    <submittedName>
        <fullName evidence="7">Hemoglobin-like protein</fullName>
    </submittedName>
</protein>
<name>D8PAF5_9BACT</name>
<keyword evidence="6" id="KW-0732">Signal</keyword>
<evidence type="ECO:0000313" key="7">
    <source>
        <dbReference type="EMBL" id="CBK40214.1"/>
    </source>
</evidence>
<dbReference type="Proteomes" id="UP000001660">
    <property type="component" value="Chromosome"/>
</dbReference>
<feature type="binding site" description="distal binding residue" evidence="5">
    <location>
        <position position="86"/>
    </location>
    <ligand>
        <name>heme</name>
        <dbReference type="ChEBI" id="CHEBI:30413"/>
    </ligand>
    <ligandPart>
        <name>Fe</name>
        <dbReference type="ChEBI" id="CHEBI:18248"/>
    </ligandPart>
</feature>
<proteinExistence type="predicted"/>
<keyword evidence="1" id="KW-0813">Transport</keyword>
<evidence type="ECO:0000256" key="4">
    <source>
        <dbReference type="ARBA" id="ARBA00023004"/>
    </source>
</evidence>
<dbReference type="InterPro" id="IPR012292">
    <property type="entry name" value="Globin/Proto"/>
</dbReference>
<dbReference type="OrthoDB" id="9795814at2"/>
<dbReference type="GO" id="GO:0046872">
    <property type="term" value="F:metal ion binding"/>
    <property type="evidence" value="ECO:0007669"/>
    <property type="project" value="UniProtKB-KW"/>
</dbReference>
<dbReference type="GO" id="GO:0020037">
    <property type="term" value="F:heme binding"/>
    <property type="evidence" value="ECO:0007669"/>
    <property type="project" value="InterPro"/>
</dbReference>
<evidence type="ECO:0000256" key="2">
    <source>
        <dbReference type="ARBA" id="ARBA00022617"/>
    </source>
</evidence>
<reference evidence="7 8" key="1">
    <citation type="journal article" date="2010" name="Proc. Natl. Acad. Sci. U.S.A.">
        <title>A Nitrospira metagenome illuminates the physiology and evolution of globally important nitrite-oxidizing bacteria.</title>
        <authorList>
            <person name="Lucker S."/>
            <person name="Wagner M."/>
            <person name="Maixner F."/>
            <person name="Pelletier E."/>
            <person name="Koch H."/>
            <person name="Vacherie B."/>
            <person name="Rattei T."/>
            <person name="Sinninghe Damste J."/>
            <person name="Spieck E."/>
            <person name="Le Paslier D."/>
            <person name="Daims H."/>
        </authorList>
    </citation>
    <scope>NUCLEOTIDE SEQUENCE [LARGE SCALE GENOMIC DNA]</scope>
</reference>
<evidence type="ECO:0000313" key="8">
    <source>
        <dbReference type="Proteomes" id="UP000001660"/>
    </source>
</evidence>
<accession>D8PAF5</accession>
<dbReference type="GO" id="GO:0019825">
    <property type="term" value="F:oxygen binding"/>
    <property type="evidence" value="ECO:0007669"/>
    <property type="project" value="InterPro"/>
</dbReference>
<dbReference type="KEGG" id="nde:NIDE0437"/>
<keyword evidence="4 5" id="KW-0408">Iron</keyword>
<dbReference type="PROSITE" id="PS51257">
    <property type="entry name" value="PROKAR_LIPOPROTEIN"/>
    <property type="match status" value="1"/>
</dbReference>
<evidence type="ECO:0000256" key="3">
    <source>
        <dbReference type="ARBA" id="ARBA00022723"/>
    </source>
</evidence>
<dbReference type="Pfam" id="PF01152">
    <property type="entry name" value="Bac_globin"/>
    <property type="match status" value="1"/>
</dbReference>
<keyword evidence="2 5" id="KW-0349">Heme</keyword>
<feature type="binding site" description="distal binding residue" evidence="5">
    <location>
        <position position="110"/>
    </location>
    <ligand>
        <name>heme</name>
        <dbReference type="ChEBI" id="CHEBI:30413"/>
    </ligand>
    <ligandPart>
        <name>Fe</name>
        <dbReference type="ChEBI" id="CHEBI:18248"/>
    </ligandPart>
</feature>
<gene>
    <name evidence="7" type="ORF">NIDE0437</name>
</gene>
<evidence type="ECO:0000256" key="6">
    <source>
        <dbReference type="SAM" id="SignalP"/>
    </source>
</evidence>
<evidence type="ECO:0000256" key="1">
    <source>
        <dbReference type="ARBA" id="ARBA00022448"/>
    </source>
</evidence>
<keyword evidence="8" id="KW-1185">Reference proteome</keyword>
<dbReference type="Gene3D" id="1.10.490.10">
    <property type="entry name" value="Globins"/>
    <property type="match status" value="1"/>
</dbReference>
<feature type="chain" id="PRO_5003119847" evidence="6">
    <location>
        <begin position="21"/>
        <end position="159"/>
    </location>
</feature>
<dbReference type="InterPro" id="IPR009050">
    <property type="entry name" value="Globin-like_sf"/>
</dbReference>
<dbReference type="EMBL" id="FP929003">
    <property type="protein sequence ID" value="CBK40214.1"/>
    <property type="molecule type" value="Genomic_DNA"/>
</dbReference>
<dbReference type="CDD" id="cd00454">
    <property type="entry name" value="TrHb1_N"/>
    <property type="match status" value="1"/>
</dbReference>
<organism evidence="7 8">
    <name type="scientific">Nitrospira defluvii</name>
    <dbReference type="NCBI Taxonomy" id="330214"/>
    <lineage>
        <taxon>Bacteria</taxon>
        <taxon>Pseudomonadati</taxon>
        <taxon>Nitrospirota</taxon>
        <taxon>Nitrospiria</taxon>
        <taxon>Nitrospirales</taxon>
        <taxon>Nitrospiraceae</taxon>
        <taxon>Nitrospira</taxon>
    </lineage>
</organism>
<feature type="signal peptide" evidence="6">
    <location>
        <begin position="1"/>
        <end position="20"/>
    </location>
</feature>
<dbReference type="HOGENOM" id="CLU_103526_2_0_0"/>
<evidence type="ECO:0000256" key="5">
    <source>
        <dbReference type="PIRSR" id="PIRSR601486-1"/>
    </source>
</evidence>
<keyword evidence="3 5" id="KW-0479">Metal-binding</keyword>